<dbReference type="GO" id="GO:0030042">
    <property type="term" value="P:actin filament depolymerization"/>
    <property type="evidence" value="ECO:0007669"/>
    <property type="project" value="TreeGrafter"/>
</dbReference>
<proteinExistence type="predicted"/>
<keyword evidence="1" id="KW-0853">WD repeat</keyword>
<dbReference type="Proteomes" id="UP000797356">
    <property type="component" value="Chromosome 3"/>
</dbReference>
<keyword evidence="2" id="KW-0677">Repeat</keyword>
<name>A0A8K0I317_COCNU</name>
<gene>
    <name evidence="3" type="ORF">COCNU_03G009270</name>
    <name evidence="4" type="ORF">COCNU_03G009280</name>
</gene>
<dbReference type="PANTHER" id="PTHR19856:SF0">
    <property type="entry name" value="WD REPEAT-CONTAINING PROTEIN 1"/>
    <property type="match status" value="1"/>
</dbReference>
<protein>
    <submittedName>
        <fullName evidence="3">Putative Actin-interacting protein 1-2</fullName>
    </submittedName>
</protein>
<comment type="caution">
    <text evidence="3">The sequence shown here is derived from an EMBL/GenBank/DDBJ whole genome shotgun (WGS) entry which is preliminary data.</text>
</comment>
<accession>A0A8K0I317</accession>
<organism evidence="3 5">
    <name type="scientific">Cocos nucifera</name>
    <name type="common">Coconut palm</name>
    <dbReference type="NCBI Taxonomy" id="13894"/>
    <lineage>
        <taxon>Eukaryota</taxon>
        <taxon>Viridiplantae</taxon>
        <taxon>Streptophyta</taxon>
        <taxon>Embryophyta</taxon>
        <taxon>Tracheophyta</taxon>
        <taxon>Spermatophyta</taxon>
        <taxon>Magnoliopsida</taxon>
        <taxon>Liliopsida</taxon>
        <taxon>Arecaceae</taxon>
        <taxon>Arecoideae</taxon>
        <taxon>Cocoseae</taxon>
        <taxon>Attaleinae</taxon>
        <taxon>Cocos</taxon>
    </lineage>
</organism>
<evidence type="ECO:0000313" key="3">
    <source>
        <dbReference type="EMBL" id="KAG1334808.1"/>
    </source>
</evidence>
<dbReference type="AlphaFoldDB" id="A0A8K0I317"/>
<evidence type="ECO:0000313" key="4">
    <source>
        <dbReference type="EMBL" id="KAG1334809.1"/>
    </source>
</evidence>
<sequence>MEELTRALGGARPWDLDSADPRTNSIVYTNGRSVIIRWHNGLASIYCEQAYQATVARFSPNGEWVFSADLSGIVRIWGHHGDHVLKNGFRVLSGRIDR</sequence>
<dbReference type="EMBL" id="CM017874">
    <property type="protein sequence ID" value="KAG1334809.1"/>
    <property type="molecule type" value="Genomic_DNA"/>
</dbReference>
<keyword evidence="5" id="KW-1185">Reference proteome</keyword>
<evidence type="ECO:0000256" key="1">
    <source>
        <dbReference type="ARBA" id="ARBA00022574"/>
    </source>
</evidence>
<dbReference type="GO" id="GO:0030864">
    <property type="term" value="C:cortical actin cytoskeleton"/>
    <property type="evidence" value="ECO:0007669"/>
    <property type="project" value="TreeGrafter"/>
</dbReference>
<dbReference type="InterPro" id="IPR015943">
    <property type="entry name" value="WD40/YVTN_repeat-like_dom_sf"/>
</dbReference>
<evidence type="ECO:0000313" key="5">
    <source>
        <dbReference type="Proteomes" id="UP000797356"/>
    </source>
</evidence>
<dbReference type="GO" id="GO:0051015">
    <property type="term" value="F:actin filament binding"/>
    <property type="evidence" value="ECO:0007669"/>
    <property type="project" value="TreeGrafter"/>
</dbReference>
<dbReference type="EMBL" id="CM017874">
    <property type="protein sequence ID" value="KAG1334808.1"/>
    <property type="molecule type" value="Genomic_DNA"/>
</dbReference>
<dbReference type="Gene3D" id="2.130.10.10">
    <property type="entry name" value="YVTN repeat-like/Quinoprotein amine dehydrogenase"/>
    <property type="match status" value="1"/>
</dbReference>
<dbReference type="OrthoDB" id="2306at2759"/>
<evidence type="ECO:0000256" key="2">
    <source>
        <dbReference type="ARBA" id="ARBA00022737"/>
    </source>
</evidence>
<dbReference type="PANTHER" id="PTHR19856">
    <property type="entry name" value="WD-REPEATCONTAINING PROTEIN WDR1"/>
    <property type="match status" value="1"/>
</dbReference>
<reference evidence="3" key="2">
    <citation type="submission" date="2019-07" db="EMBL/GenBank/DDBJ databases">
        <authorList>
            <person name="Yang Y."/>
            <person name="Bocs S."/>
            <person name="Baudouin L."/>
        </authorList>
    </citation>
    <scope>NUCLEOTIDE SEQUENCE</scope>
    <source>
        <tissue evidence="3">Spear leaf of Hainan Tall coconut</tissue>
    </source>
</reference>
<reference evidence="3" key="1">
    <citation type="journal article" date="2017" name="Gigascience">
        <title>The genome draft of coconut (Cocos nucifera).</title>
        <authorList>
            <person name="Xiao Y."/>
            <person name="Xu P."/>
            <person name="Fan H."/>
            <person name="Baudouin L."/>
            <person name="Xia W."/>
            <person name="Bocs S."/>
            <person name="Xu J."/>
            <person name="Li Q."/>
            <person name="Guo A."/>
            <person name="Zhou L."/>
            <person name="Li J."/>
            <person name="Wu Y."/>
            <person name="Ma Z."/>
            <person name="Armero A."/>
            <person name="Issali A.E."/>
            <person name="Liu N."/>
            <person name="Peng M."/>
            <person name="Yang Y."/>
        </authorList>
    </citation>
    <scope>NUCLEOTIDE SEQUENCE</scope>
    <source>
        <tissue evidence="3">Spear leaf of Hainan Tall coconut</tissue>
    </source>
</reference>